<dbReference type="Proteomes" id="UP000886520">
    <property type="component" value="Chromosome 20"/>
</dbReference>
<accession>A0A9D4UB47</accession>
<organism evidence="1 2">
    <name type="scientific">Adiantum capillus-veneris</name>
    <name type="common">Maidenhair fern</name>
    <dbReference type="NCBI Taxonomy" id="13818"/>
    <lineage>
        <taxon>Eukaryota</taxon>
        <taxon>Viridiplantae</taxon>
        <taxon>Streptophyta</taxon>
        <taxon>Embryophyta</taxon>
        <taxon>Tracheophyta</taxon>
        <taxon>Polypodiopsida</taxon>
        <taxon>Polypodiidae</taxon>
        <taxon>Polypodiales</taxon>
        <taxon>Pteridineae</taxon>
        <taxon>Pteridaceae</taxon>
        <taxon>Vittarioideae</taxon>
        <taxon>Adiantum</taxon>
    </lineage>
</organism>
<sequence length="67" mass="7105">MKCCSLPRAITAPGWLTAQQLAASMLPGDGFIKLVFLWKCMFSAVLKPPLGSGPSCCFRGVLAVCKS</sequence>
<dbReference type="EMBL" id="JABFUD020000020">
    <property type="protein sequence ID" value="KAI5063959.1"/>
    <property type="molecule type" value="Genomic_DNA"/>
</dbReference>
<gene>
    <name evidence="1" type="ORF">GOP47_0020629</name>
</gene>
<protein>
    <submittedName>
        <fullName evidence="1">Uncharacterized protein</fullName>
    </submittedName>
</protein>
<reference evidence="1" key="1">
    <citation type="submission" date="2021-01" db="EMBL/GenBank/DDBJ databases">
        <title>Adiantum capillus-veneris genome.</title>
        <authorList>
            <person name="Fang Y."/>
            <person name="Liao Q."/>
        </authorList>
    </citation>
    <scope>NUCLEOTIDE SEQUENCE</scope>
    <source>
        <strain evidence="1">H3</strain>
        <tissue evidence="1">Leaf</tissue>
    </source>
</reference>
<dbReference type="AlphaFoldDB" id="A0A9D4UB47"/>
<evidence type="ECO:0000313" key="1">
    <source>
        <dbReference type="EMBL" id="KAI5063959.1"/>
    </source>
</evidence>
<proteinExistence type="predicted"/>
<comment type="caution">
    <text evidence="1">The sequence shown here is derived from an EMBL/GenBank/DDBJ whole genome shotgun (WGS) entry which is preliminary data.</text>
</comment>
<name>A0A9D4UB47_ADICA</name>
<evidence type="ECO:0000313" key="2">
    <source>
        <dbReference type="Proteomes" id="UP000886520"/>
    </source>
</evidence>
<keyword evidence="2" id="KW-1185">Reference proteome</keyword>